<dbReference type="EMBL" id="CM045767">
    <property type="protein sequence ID" value="KAI7999015.1"/>
    <property type="molecule type" value="Genomic_DNA"/>
</dbReference>
<evidence type="ECO:0000313" key="2">
    <source>
        <dbReference type="Proteomes" id="UP001060215"/>
    </source>
</evidence>
<reference evidence="1 2" key="1">
    <citation type="journal article" date="2022" name="Plant J.">
        <title>Chromosome-level genome of Camellia lanceoleosa provides a valuable resource for understanding genome evolution and self-incompatibility.</title>
        <authorList>
            <person name="Gong W."/>
            <person name="Xiao S."/>
            <person name="Wang L."/>
            <person name="Liao Z."/>
            <person name="Chang Y."/>
            <person name="Mo W."/>
            <person name="Hu G."/>
            <person name="Li W."/>
            <person name="Zhao G."/>
            <person name="Zhu H."/>
            <person name="Hu X."/>
            <person name="Ji K."/>
            <person name="Xiang X."/>
            <person name="Song Q."/>
            <person name="Yuan D."/>
            <person name="Jin S."/>
            <person name="Zhang L."/>
        </authorList>
    </citation>
    <scope>NUCLEOTIDE SEQUENCE [LARGE SCALE GENOMIC DNA]</scope>
    <source>
        <strain evidence="1">SQ_2022a</strain>
    </source>
</reference>
<comment type="caution">
    <text evidence="1">The sequence shown here is derived from an EMBL/GenBank/DDBJ whole genome shotgun (WGS) entry which is preliminary data.</text>
</comment>
<evidence type="ECO:0000313" key="1">
    <source>
        <dbReference type="EMBL" id="KAI7999015.1"/>
    </source>
</evidence>
<keyword evidence="2" id="KW-1185">Reference proteome</keyword>
<gene>
    <name evidence="1" type="ORF">LOK49_LG10G00360</name>
</gene>
<sequence>MGTGGYGGGTPWVPSGAKNTQKLHIYIEREITSCFKHTINTSIEGIERETEEMEEIEPDSVDQSSRVFSSIDRSRLSL</sequence>
<accession>A0ACC0GDA6</accession>
<dbReference type="Proteomes" id="UP001060215">
    <property type="component" value="Chromosome 10"/>
</dbReference>
<name>A0ACC0GDA6_9ERIC</name>
<protein>
    <submittedName>
        <fullName evidence="1">Uncharacterized protein</fullName>
    </submittedName>
</protein>
<proteinExistence type="predicted"/>
<organism evidence="1 2">
    <name type="scientific">Camellia lanceoleosa</name>
    <dbReference type="NCBI Taxonomy" id="1840588"/>
    <lineage>
        <taxon>Eukaryota</taxon>
        <taxon>Viridiplantae</taxon>
        <taxon>Streptophyta</taxon>
        <taxon>Embryophyta</taxon>
        <taxon>Tracheophyta</taxon>
        <taxon>Spermatophyta</taxon>
        <taxon>Magnoliopsida</taxon>
        <taxon>eudicotyledons</taxon>
        <taxon>Gunneridae</taxon>
        <taxon>Pentapetalae</taxon>
        <taxon>asterids</taxon>
        <taxon>Ericales</taxon>
        <taxon>Theaceae</taxon>
        <taxon>Camellia</taxon>
    </lineage>
</organism>